<keyword evidence="6 7" id="KW-0472">Membrane</keyword>
<evidence type="ECO:0000256" key="1">
    <source>
        <dbReference type="ARBA" id="ARBA00004141"/>
    </source>
</evidence>
<dbReference type="Gene3D" id="1.20.1540.10">
    <property type="entry name" value="Rhomboid-like"/>
    <property type="match status" value="1"/>
</dbReference>
<protein>
    <submittedName>
        <fullName evidence="9">Rhomboid family protein</fullName>
    </submittedName>
</protein>
<feature type="transmembrane region" description="Helical" evidence="7">
    <location>
        <begin position="193"/>
        <end position="209"/>
    </location>
</feature>
<feature type="transmembrane region" description="Helical" evidence="7">
    <location>
        <begin position="6"/>
        <end position="24"/>
    </location>
</feature>
<feature type="transmembrane region" description="Helical" evidence="7">
    <location>
        <begin position="77"/>
        <end position="96"/>
    </location>
</feature>
<organism evidence="9 10">
    <name type="scientific">Psychroflexus sediminis</name>
    <dbReference type="NCBI Taxonomy" id="470826"/>
    <lineage>
        <taxon>Bacteria</taxon>
        <taxon>Pseudomonadati</taxon>
        <taxon>Bacteroidota</taxon>
        <taxon>Flavobacteriia</taxon>
        <taxon>Flavobacteriales</taxon>
        <taxon>Flavobacteriaceae</taxon>
        <taxon>Psychroflexus</taxon>
    </lineage>
</organism>
<dbReference type="SUPFAM" id="SSF144091">
    <property type="entry name" value="Rhomboid-like"/>
    <property type="match status" value="1"/>
</dbReference>
<dbReference type="GO" id="GO:0016020">
    <property type="term" value="C:membrane"/>
    <property type="evidence" value="ECO:0007669"/>
    <property type="project" value="UniProtKB-SubCell"/>
</dbReference>
<dbReference type="PANTHER" id="PTHR43731:SF14">
    <property type="entry name" value="PRESENILIN-ASSOCIATED RHOMBOID-LIKE PROTEIN, MITOCHONDRIAL"/>
    <property type="match status" value="1"/>
</dbReference>
<dbReference type="EMBL" id="FNCW01000003">
    <property type="protein sequence ID" value="SDG57177.1"/>
    <property type="molecule type" value="Genomic_DNA"/>
</dbReference>
<feature type="transmembrane region" description="Helical" evidence="7">
    <location>
        <begin position="133"/>
        <end position="156"/>
    </location>
</feature>
<keyword evidence="3 7" id="KW-0812">Transmembrane</keyword>
<evidence type="ECO:0000313" key="10">
    <source>
        <dbReference type="Proteomes" id="UP000199296"/>
    </source>
</evidence>
<feature type="transmembrane region" description="Helical" evidence="7">
    <location>
        <begin position="108"/>
        <end position="127"/>
    </location>
</feature>
<feature type="transmembrane region" description="Helical" evidence="7">
    <location>
        <begin position="45"/>
        <end position="71"/>
    </location>
</feature>
<keyword evidence="4" id="KW-0378">Hydrolase</keyword>
<dbReference type="PANTHER" id="PTHR43731">
    <property type="entry name" value="RHOMBOID PROTEASE"/>
    <property type="match status" value="1"/>
</dbReference>
<evidence type="ECO:0000259" key="8">
    <source>
        <dbReference type="Pfam" id="PF01694"/>
    </source>
</evidence>
<evidence type="ECO:0000256" key="4">
    <source>
        <dbReference type="ARBA" id="ARBA00022801"/>
    </source>
</evidence>
<accession>A0A1G7VBS8</accession>
<feature type="transmembrane region" description="Helical" evidence="7">
    <location>
        <begin position="168"/>
        <end position="187"/>
    </location>
</feature>
<comment type="subcellular location">
    <subcellularLocation>
        <location evidence="1">Membrane</location>
        <topology evidence="1">Multi-pass membrane protein</topology>
    </subcellularLocation>
</comment>
<evidence type="ECO:0000256" key="7">
    <source>
        <dbReference type="SAM" id="Phobius"/>
    </source>
</evidence>
<reference evidence="9 10" key="1">
    <citation type="submission" date="2016-10" db="EMBL/GenBank/DDBJ databases">
        <authorList>
            <person name="de Groot N.N."/>
        </authorList>
    </citation>
    <scope>NUCLEOTIDE SEQUENCE [LARGE SCALE GENOMIC DNA]</scope>
    <source>
        <strain evidence="9 10">DSM 19803</strain>
    </source>
</reference>
<dbReference type="Proteomes" id="UP000199296">
    <property type="component" value="Unassembled WGS sequence"/>
</dbReference>
<dbReference type="InterPro" id="IPR022764">
    <property type="entry name" value="Peptidase_S54_rhomboid_dom"/>
</dbReference>
<proteinExistence type="inferred from homology"/>
<dbReference type="GO" id="GO:0004252">
    <property type="term" value="F:serine-type endopeptidase activity"/>
    <property type="evidence" value="ECO:0007669"/>
    <property type="project" value="InterPro"/>
</dbReference>
<dbReference type="AlphaFoldDB" id="A0A1G7VBS8"/>
<dbReference type="InterPro" id="IPR050925">
    <property type="entry name" value="Rhomboid_protease_S54"/>
</dbReference>
<dbReference type="STRING" id="470826.SAMN04488027_103213"/>
<dbReference type="InterPro" id="IPR035952">
    <property type="entry name" value="Rhomboid-like_sf"/>
</dbReference>
<evidence type="ECO:0000256" key="5">
    <source>
        <dbReference type="ARBA" id="ARBA00022989"/>
    </source>
</evidence>
<name>A0A1G7VBS8_9FLAO</name>
<keyword evidence="5 7" id="KW-1133">Transmembrane helix</keyword>
<evidence type="ECO:0000313" key="9">
    <source>
        <dbReference type="EMBL" id="SDG57177.1"/>
    </source>
</evidence>
<evidence type="ECO:0000256" key="2">
    <source>
        <dbReference type="ARBA" id="ARBA00009045"/>
    </source>
</evidence>
<gene>
    <name evidence="9" type="ORF">SAMN04488027_103213</name>
</gene>
<dbReference type="RefSeq" id="WP_093365982.1">
    <property type="nucleotide sequence ID" value="NZ_FNCW01000003.1"/>
</dbReference>
<keyword evidence="10" id="KW-1185">Reference proteome</keyword>
<evidence type="ECO:0000256" key="3">
    <source>
        <dbReference type="ARBA" id="ARBA00022692"/>
    </source>
</evidence>
<comment type="similarity">
    <text evidence="2">Belongs to the peptidase S54 family.</text>
</comment>
<evidence type="ECO:0000256" key="6">
    <source>
        <dbReference type="ARBA" id="ARBA00023136"/>
    </source>
</evidence>
<feature type="domain" description="Peptidase S54 rhomboid" evidence="8">
    <location>
        <begin position="42"/>
        <end position="186"/>
    </location>
</feature>
<dbReference type="OrthoDB" id="9813074at2"/>
<dbReference type="Pfam" id="PF01694">
    <property type="entry name" value="Rhomboid"/>
    <property type="match status" value="1"/>
</dbReference>
<sequence length="215" mass="23667">MGGLGFIVIAIIAANVLMSFKGFKDSEFFNRYKFEVSSIKAGEKIRILSSAFLHVHTTHLLVNMLTLYFFASSVLNFLGTGGFLLVYFGSLILGNLLSLQFHKDESNYTAVGASGAVVGVLYAAILLQPDMMLGLFFIIPIPAYVFGIGYLFYSIWGMRARRDNVGHDAHFGGAMGGYFITLLLSPWVLQDHLLMVILLAIPIVVLFVLQKTGKL</sequence>